<dbReference type="RefSeq" id="WP_037015202.1">
    <property type="nucleotide sequence ID" value="NZ_JRMB01000002.1"/>
</dbReference>
<dbReference type="EMBL" id="JRMB01000002">
    <property type="protein sequence ID" value="KGF63612.1"/>
    <property type="molecule type" value="Genomic_DNA"/>
</dbReference>
<evidence type="ECO:0000313" key="2">
    <source>
        <dbReference type="Proteomes" id="UP000029719"/>
    </source>
</evidence>
<dbReference type="OrthoDB" id="8373799at2"/>
<dbReference type="Proteomes" id="UP000029719">
    <property type="component" value="Unassembled WGS sequence"/>
</dbReference>
<protein>
    <recommendedName>
        <fullName evidence="3">Phage protein</fullName>
    </recommendedName>
</protein>
<reference evidence="1 2" key="1">
    <citation type="submission" date="2014-09" db="EMBL/GenBank/DDBJ databases">
        <title>Genome sequence of Pseudomonas lutea strain DSM 17257T.</title>
        <authorList>
            <person name="Kwak Y."/>
            <person name="Shin J.-H."/>
        </authorList>
    </citation>
    <scope>NUCLEOTIDE SEQUENCE [LARGE SCALE GENOMIC DNA]</scope>
    <source>
        <strain evidence="1 2">DSM 17257</strain>
    </source>
</reference>
<accession>A0A9X0ED55</accession>
<organism evidence="1 2">
    <name type="scientific">Pseudomonas lutea</name>
    <dbReference type="NCBI Taxonomy" id="243924"/>
    <lineage>
        <taxon>Bacteria</taxon>
        <taxon>Pseudomonadati</taxon>
        <taxon>Pseudomonadota</taxon>
        <taxon>Gammaproteobacteria</taxon>
        <taxon>Pseudomonadales</taxon>
        <taxon>Pseudomonadaceae</taxon>
        <taxon>Pseudomonas</taxon>
    </lineage>
</organism>
<gene>
    <name evidence="1" type="ORF">LT42_17025</name>
</gene>
<name>A0A9X0ED55_9PSED</name>
<evidence type="ECO:0008006" key="3">
    <source>
        <dbReference type="Google" id="ProtNLM"/>
    </source>
</evidence>
<comment type="caution">
    <text evidence="1">The sequence shown here is derived from an EMBL/GenBank/DDBJ whole genome shotgun (WGS) entry which is preliminary data.</text>
</comment>
<proteinExistence type="predicted"/>
<dbReference type="AlphaFoldDB" id="A0A9X0ED55"/>
<sequence>MIIKLSPQRRDDVLEVVKTGQVLNINGEDFDFSAMPDGATLPRSAINSEWFAGDVEMIAGDLVVTLLFPNPANYSQEQAFPVDLVGVPNGPVAFPKPLPVSTDPEVFPE</sequence>
<evidence type="ECO:0000313" key="1">
    <source>
        <dbReference type="EMBL" id="KGF63612.1"/>
    </source>
</evidence>